<dbReference type="RefSeq" id="XP_005783243.1">
    <property type="nucleotide sequence ID" value="XM_005783186.1"/>
</dbReference>
<dbReference type="AlphaFoldDB" id="A0A0D3K4X9"/>
<dbReference type="SMART" id="SM00717">
    <property type="entry name" value="SANT"/>
    <property type="match status" value="1"/>
</dbReference>
<evidence type="ECO:0000259" key="2">
    <source>
        <dbReference type="PROSITE" id="PS50090"/>
    </source>
</evidence>
<sequence length="355" mass="37207">MAGMWSNQSIIPTFDCNFTKKMPFFDDEASQVIMVGATATQMPRSSNHPGAPVGVRDSSRQASSSTRSSSLVPEQLTQLTNVIAKPTTAAVAQQIPFLPSFDHAGSFYAGSSIDQPWSAEEDALLHSFVQTLGHQWKKIAELLPGRSKSSTRNRWIRIGKAAFKAAGSARPSSQGYLCRRCGLPKKGHHCGVPAEEQPVLPSSAPVPLGFDLPRRRSVSDAAASLAAEAPPRIVLPVVMAQPLGVYMPDSPLTGGPSVDSVERSFLSELQASLEPAEQPAAAASPLFAAGVCLAAAAPAAAPTQPAADPTSVYLSLDILAEESEAAAQALARRVPVVWADKAAPAADARKGQGPL</sequence>
<dbReference type="PROSITE" id="PS51294">
    <property type="entry name" value="HTH_MYB"/>
    <property type="match status" value="1"/>
</dbReference>
<dbReference type="InterPro" id="IPR017930">
    <property type="entry name" value="Myb_dom"/>
</dbReference>
<feature type="domain" description="HTH myb-type" evidence="3">
    <location>
        <begin position="115"/>
        <end position="163"/>
    </location>
</feature>
<feature type="compositionally biased region" description="Polar residues" evidence="1">
    <location>
        <begin position="39"/>
        <end position="48"/>
    </location>
</feature>
<feature type="domain" description="Myb-like" evidence="2">
    <location>
        <begin position="116"/>
        <end position="159"/>
    </location>
</feature>
<reference evidence="4" key="2">
    <citation type="submission" date="2024-10" db="UniProtKB">
        <authorList>
            <consortium name="EnsemblProtists"/>
        </authorList>
    </citation>
    <scope>IDENTIFICATION</scope>
</reference>
<dbReference type="SUPFAM" id="SSF46689">
    <property type="entry name" value="Homeodomain-like"/>
    <property type="match status" value="1"/>
</dbReference>
<dbReference type="PaxDb" id="2903-EOD30814"/>
<protein>
    <recommendedName>
        <fullName evidence="6">Myb-like domain-containing protein</fullName>
    </recommendedName>
</protein>
<feature type="region of interest" description="Disordered" evidence="1">
    <location>
        <begin position="39"/>
        <end position="72"/>
    </location>
</feature>
<organism evidence="4 5">
    <name type="scientific">Emiliania huxleyi (strain CCMP1516)</name>
    <dbReference type="NCBI Taxonomy" id="280463"/>
    <lineage>
        <taxon>Eukaryota</taxon>
        <taxon>Haptista</taxon>
        <taxon>Haptophyta</taxon>
        <taxon>Prymnesiophyceae</taxon>
        <taxon>Isochrysidales</taxon>
        <taxon>Noelaerhabdaceae</taxon>
        <taxon>Emiliania</taxon>
    </lineage>
</organism>
<dbReference type="InterPro" id="IPR009057">
    <property type="entry name" value="Homeodomain-like_sf"/>
</dbReference>
<feature type="compositionally biased region" description="Low complexity" evidence="1">
    <location>
        <begin position="60"/>
        <end position="70"/>
    </location>
</feature>
<dbReference type="CDD" id="cd00167">
    <property type="entry name" value="SANT"/>
    <property type="match status" value="1"/>
</dbReference>
<evidence type="ECO:0000259" key="3">
    <source>
        <dbReference type="PROSITE" id="PS51294"/>
    </source>
</evidence>
<dbReference type="GeneID" id="17276088"/>
<proteinExistence type="predicted"/>
<dbReference type="Gene3D" id="1.10.10.60">
    <property type="entry name" value="Homeodomain-like"/>
    <property type="match status" value="1"/>
</dbReference>
<keyword evidence="5" id="KW-1185">Reference proteome</keyword>
<dbReference type="InterPro" id="IPR001005">
    <property type="entry name" value="SANT/Myb"/>
</dbReference>
<dbReference type="KEGG" id="ehx:EMIHUDRAFT_232418"/>
<name>A0A0D3K4X9_EMIH1</name>
<dbReference type="EnsemblProtists" id="EOD30814">
    <property type="protein sequence ID" value="EOD30814"/>
    <property type="gene ID" value="EMIHUDRAFT_232418"/>
</dbReference>
<evidence type="ECO:0008006" key="6">
    <source>
        <dbReference type="Google" id="ProtNLM"/>
    </source>
</evidence>
<evidence type="ECO:0000313" key="5">
    <source>
        <dbReference type="Proteomes" id="UP000013827"/>
    </source>
</evidence>
<evidence type="ECO:0000313" key="4">
    <source>
        <dbReference type="EnsemblProtists" id="EOD30814"/>
    </source>
</evidence>
<accession>A0A0D3K4X9</accession>
<dbReference type="PROSITE" id="PS50090">
    <property type="entry name" value="MYB_LIKE"/>
    <property type="match status" value="1"/>
</dbReference>
<dbReference type="HOGENOM" id="CLU_781772_0_0_1"/>
<dbReference type="Proteomes" id="UP000013827">
    <property type="component" value="Unassembled WGS sequence"/>
</dbReference>
<dbReference type="Pfam" id="PF00249">
    <property type="entry name" value="Myb_DNA-binding"/>
    <property type="match status" value="1"/>
</dbReference>
<reference evidence="5" key="1">
    <citation type="journal article" date="2013" name="Nature">
        <title>Pan genome of the phytoplankton Emiliania underpins its global distribution.</title>
        <authorList>
            <person name="Read B.A."/>
            <person name="Kegel J."/>
            <person name="Klute M.J."/>
            <person name="Kuo A."/>
            <person name="Lefebvre S.C."/>
            <person name="Maumus F."/>
            <person name="Mayer C."/>
            <person name="Miller J."/>
            <person name="Monier A."/>
            <person name="Salamov A."/>
            <person name="Young J."/>
            <person name="Aguilar M."/>
            <person name="Claverie J.M."/>
            <person name="Frickenhaus S."/>
            <person name="Gonzalez K."/>
            <person name="Herman E.K."/>
            <person name="Lin Y.C."/>
            <person name="Napier J."/>
            <person name="Ogata H."/>
            <person name="Sarno A.F."/>
            <person name="Shmutz J."/>
            <person name="Schroeder D."/>
            <person name="de Vargas C."/>
            <person name="Verret F."/>
            <person name="von Dassow P."/>
            <person name="Valentin K."/>
            <person name="Van de Peer Y."/>
            <person name="Wheeler G."/>
            <person name="Dacks J.B."/>
            <person name="Delwiche C.F."/>
            <person name="Dyhrman S.T."/>
            <person name="Glockner G."/>
            <person name="John U."/>
            <person name="Richards T."/>
            <person name="Worden A.Z."/>
            <person name="Zhang X."/>
            <person name="Grigoriev I.V."/>
            <person name="Allen A.E."/>
            <person name="Bidle K."/>
            <person name="Borodovsky M."/>
            <person name="Bowler C."/>
            <person name="Brownlee C."/>
            <person name="Cock J.M."/>
            <person name="Elias M."/>
            <person name="Gladyshev V.N."/>
            <person name="Groth M."/>
            <person name="Guda C."/>
            <person name="Hadaegh A."/>
            <person name="Iglesias-Rodriguez M.D."/>
            <person name="Jenkins J."/>
            <person name="Jones B.M."/>
            <person name="Lawson T."/>
            <person name="Leese F."/>
            <person name="Lindquist E."/>
            <person name="Lobanov A."/>
            <person name="Lomsadze A."/>
            <person name="Malik S.B."/>
            <person name="Marsh M.E."/>
            <person name="Mackinder L."/>
            <person name="Mock T."/>
            <person name="Mueller-Roeber B."/>
            <person name="Pagarete A."/>
            <person name="Parker M."/>
            <person name="Probert I."/>
            <person name="Quesneville H."/>
            <person name="Raines C."/>
            <person name="Rensing S.A."/>
            <person name="Riano-Pachon D.M."/>
            <person name="Richier S."/>
            <person name="Rokitta S."/>
            <person name="Shiraiwa Y."/>
            <person name="Soanes D.M."/>
            <person name="van der Giezen M."/>
            <person name="Wahlund T.M."/>
            <person name="Williams B."/>
            <person name="Wilson W."/>
            <person name="Wolfe G."/>
            <person name="Wurch L.L."/>
        </authorList>
    </citation>
    <scope>NUCLEOTIDE SEQUENCE</scope>
</reference>
<evidence type="ECO:0000256" key="1">
    <source>
        <dbReference type="SAM" id="MobiDB-lite"/>
    </source>
</evidence>